<evidence type="ECO:0000256" key="1">
    <source>
        <dbReference type="SAM" id="MobiDB-lite"/>
    </source>
</evidence>
<dbReference type="SUPFAM" id="SSF82919">
    <property type="entry name" value="Zn-finger domain of Sec23/24"/>
    <property type="match status" value="1"/>
</dbReference>
<dbReference type="EMBL" id="CAJNNV010004178">
    <property type="protein sequence ID" value="CAE8590272.1"/>
    <property type="molecule type" value="Genomic_DNA"/>
</dbReference>
<dbReference type="InterPro" id="IPR036397">
    <property type="entry name" value="RNaseH_sf"/>
</dbReference>
<protein>
    <recommendedName>
        <fullName evidence="2">Zinc finger Sec23/Sec24-type domain-containing protein</fullName>
    </recommendedName>
</protein>
<feature type="non-terminal residue" evidence="3">
    <location>
        <position position="3361"/>
    </location>
</feature>
<gene>
    <name evidence="3" type="ORF">PGLA1383_LOCUS8995</name>
</gene>
<proteinExistence type="predicted"/>
<dbReference type="PANTHER" id="PTHR13803">
    <property type="entry name" value="SEC24-RELATED PROTEIN"/>
    <property type="match status" value="1"/>
</dbReference>
<reference evidence="3" key="1">
    <citation type="submission" date="2021-02" db="EMBL/GenBank/DDBJ databases">
        <authorList>
            <person name="Dougan E. K."/>
            <person name="Rhodes N."/>
            <person name="Thang M."/>
            <person name="Chan C."/>
        </authorList>
    </citation>
    <scope>NUCLEOTIDE SEQUENCE</scope>
</reference>
<sequence length="3361" mass="380298">VPAFPSTANTAHVPMAIICQPFAELTPLEEPIPVVNLGEQGPFRCTRCKAYVNPNFTWHNSGREATCNFCGHRTEVPNEYTCSLDEKGRRRDQAERPELIRGTVDYIAPSDYSDTTPSAPATVFVIEATQRSLQCGLLPQVMWTLRSLIGFLEPPSSKCWAQMVSACVMRFACMIIKILPWAVLQDDSCRIYEIPETLKTGLRETDHGLGQHAGRWVEEESEEEIRLARAWYNDDKEVPSEIAERLGRDKSVITRLLVKKVVRQKQGPPTLLTDAQVDFMVKRLDELVRKANCKYHVTADMLKRSTRLKVTVRTMQTALRKRNIYFRKLREKPCLTEQDIADRYAFAKKYRSRTKAWWNKTIHAFIDGKHFKVYLNKTQRERAAQHATFGAYRAPGKGLCGGYVKPKKSLNFNTGAKSALVLGGVGGGRMLLWHTVSDGRWSGQAAANMYAGPLRRALNKKYPGKRKCFVLEDNDPTGFRSAKGIKAKADSKIEPFAIPKRSPDLSVMDYAIWSQVNRRLRKQEASWKKGKKETRCQYVARLRRTAMRLPTEFIVKSIGDMVRRCKRLHEAKGGYFEEGGSAMPAVLSVPSRRLRRKTWLGFEVVGDEEPAPAAQSWRSAAVSLPDFLVLEDLEPEDGNCRKAVYLVTLPALRWALKGNSECGHVCPSGWAHEDIARVIQAAFQNPSHKGIGNQRWGSSLELDSFVVFKEHHAATEGEDQGPVHWHVALRASGTFRFAPYKRALAMNHRLASHWSTSHQGYWSAVRYGFMPSPKKPQQELDPTPLSWHRSGDHPSLFEVSQEPTTVAATQRRRETKVKEACEAGRPEPRPTEMDLYAVIVRHGFRNTPDDMFAEKRLIQHLKDYGSPALVNLAFKIRRQLPALIDDVWSWETVDDTLSLQGQPRIERLFAAAREACNCNGQWRYLAEACLRPNCINARSICSDVFLLLRDRRRTDRPVLVLMGRFGGEGKSFFLAPLRSIYGQQNVQATPQPGSFPLLNLETKKVVLMDEWAFDSAVVPLPTQLLWYEGKPLPLTRPQNKEYSGHLLYQGSARQRRRFASERIRDCPESCQMISRMPGSFPLLNLETKKVVLMDEWAFDSAVVPLPTQLLWYEGKPFPLTRPQNKEYSGHLLYQGSAPTFVTCKEKDLGPLICKAEAAVRLGEASEHTMLLRRLRVYTLSQKLPVAEVHHECGSCFAKMIIQNSGLLLAFECFLKCKCDEDLDEDEDEVALVVGKIVAYLAHSHCIYLGTLPKGNLDVSRVGVSLCTGFSPLSLPQCMISVDGLMQSFSSGVQGHTPHRIHMTACSWLGVVSLTYVRPSFCSRSQLLRNSCNEVSPVSVVRKDSMPAAGWKKMSEEEIRLARAWYNDDKEVPSEIAERLGRDKSVITRLLVKKVVRQKQGPPTLLTDAQVDFMVKRLDELVRKANCKYHVTADMLKRSTRLKVTVRTMQTALRKRNIYFRKLREKPCLTEQDIADRYAFAKKYRSRTKAWWNKTIHAFIDGKHFKVYLNKTQRERAAQHATFGAYRAPGKGLCGGYVKPKKSLNFNTGAKSALVLGGVGGGRMLLWHTVSDGRWSGQAAANMYAGPLRRALNKKYPGKRKCFVLEDNDPTGFRSAKGIKAKADSKIEPFAIPKRSPDLSVMDYTIWSQVNRRLRKQEASWKKGKKEARCQYVARLRRTTMRLPTEFIVKSIGDMVRRCKRLHEAKGGYFEEGGSAMPAVLSVPSRRLRRKTWLGFEVVGDEEPAPAAQSWRSAAVSLPDFLILEDLEPEAHEDIARVIQAAFQNPSHKGIGNQRWGSSLELDSFVVFKEHHAATEGEDQGPVHWHVALRASGTFRFAPYKRALAMNHRLASHWSTSHQGYWSAVRYGFMPSPKKPQQELDPTPLSWHRSGDHPSLFEVSQEPTTVAATQRRRETKVKEACEAGRPEPRPTEMDLYAVIVRHGFRNTPDDMFAEKRLIQHLKDYGSPALVNLAFKIRRQLPALIDDVWSWETVDDTLSLQGQPRIERLFAAAREACNCNGQWRYLAEACLRLNCINARSICSDVFLLLRDGRRTDRPVLVLMGRFGGEGKSFFLAPLRSIYGQQNVQATPQPGSFPLLNLETKKVVLMDEWAFDSAVVPLPTQLLWYEGKPFPLTRPQNKEYSGHLLYQGSAPIFVTCKEKDLGPLICKAEAAVRLGEASEHTMLLRRLRVYTLSQKLPVAEVHHECGSFPLLNLETKKVVLMDEWAFDSAVVPLPTQLLWYEGKPFPLTRPQNKEYSGHLLYQGSAPIFVTCKEKDLGPLICKAEAAVRLGEASEHTMLLRRLRVYTLSQKLPVAEVHHECGSCFAKMIIQNSGLLLAFECFLKCKCDEDLDEDEDEVALVVGKIVAYLAHSHCIYLGTLPKGNLDVSRVGVSLCTGFSPLSLPQCMISVDGLMQSFSSGVQGHTPHRIHMTACSWLGVVSLTYVRPSFCSRSQLLRNSCNEVSPVSVVRKDSMPAAGWKKMSEEEIRLARAWYNDDKEVPSEIAERLGRDKSVITRLLVKKVVRQKQGPPTLLTDAQVDFMVKRLDELVRKANCKYHVTADMLKRSTRLKVTVRTMQTALRKRNIYFRKLREKPCLTEQDIADRYAFAKKYRSRTKAWWNKTIHAFIDGKHFKVYLNKTQRERAAQHATFGAYRAPGKGLCGGYVKPKKSLNFNTGAKSALVLGGVGGGRMLLWHTVSDGRWSGQAAANMYAGPLRRALNKKYPGKRKCFVLEDNDPTGFRSAKGIKAKADSKIEPFAIPKRSPDLSVMDYAIWSQVNRRLRKQEASWKKGKKETRCQYVARLRRTVMRLPTEFIVKSIGDMVRRCKRLHEAKGGYFEEDGKRGLKHCADKRNDTVTGGSAMPAVLSVPSRRLRRKTWLVFEVVGDEEPAPAAQSWRSAAVSLPDFLILEDLEPEAHEDIARVIQAAFQNPSHKGIGNQRWGSSLELDSFVVFKEHHAATEGEDQRPVHWHVALRASGTFRFAPYKRALAMNHRLASHRSTSHQGYWSAVRYGFMPSPKKPQQELDPTPLSWRRSGDHPSLFEVSQEPTTVAATQRRRETKVKEACEAGRPEPRPTEMDLYAVIVRHGFRNTPDDMFAAKRLIQHLKDYGSPALVNLAFKIRRQLPALIDDVWSWESLQGQPRIERLFAAAREACNCNGQWRYLAEACLRLNCINARSICSDVFLLLRDGRRTDRPVLVLMGRFGGEGKSFFLAPLRSIYGQQNVQAAPQPGSFPLLNLETKKVVLMDERAFDSAVVPLPTQLLWYEGKPFPLTRPQNKKYSGHLLYQGSAPIFVTCKEKDLGPVICKAEAAVRLEEASEHTMLLRRLRVYTLSQKLPVAEVHHECGSCFAKMIIQNSGL</sequence>
<dbReference type="GO" id="GO:0003676">
    <property type="term" value="F:nucleic acid binding"/>
    <property type="evidence" value="ECO:0007669"/>
    <property type="project" value="InterPro"/>
</dbReference>
<dbReference type="GO" id="GO:0006886">
    <property type="term" value="P:intracellular protein transport"/>
    <property type="evidence" value="ECO:0007669"/>
    <property type="project" value="InterPro"/>
</dbReference>
<dbReference type="InterPro" id="IPR036174">
    <property type="entry name" value="Znf_Sec23_Sec24_sf"/>
</dbReference>
<feature type="non-terminal residue" evidence="3">
    <location>
        <position position="1"/>
    </location>
</feature>
<feature type="domain" description="Zinc finger Sec23/Sec24-type" evidence="2">
    <location>
        <begin position="42"/>
        <end position="80"/>
    </location>
</feature>
<evidence type="ECO:0000313" key="4">
    <source>
        <dbReference type="Proteomes" id="UP000654075"/>
    </source>
</evidence>
<accession>A0A813DVC9</accession>
<dbReference type="Gene3D" id="3.30.420.10">
    <property type="entry name" value="Ribonuclease H-like superfamily/Ribonuclease H"/>
    <property type="match status" value="3"/>
</dbReference>
<organism evidence="3 4">
    <name type="scientific">Polarella glacialis</name>
    <name type="common">Dinoflagellate</name>
    <dbReference type="NCBI Taxonomy" id="89957"/>
    <lineage>
        <taxon>Eukaryota</taxon>
        <taxon>Sar</taxon>
        <taxon>Alveolata</taxon>
        <taxon>Dinophyceae</taxon>
        <taxon>Suessiales</taxon>
        <taxon>Suessiaceae</taxon>
        <taxon>Polarella</taxon>
    </lineage>
</organism>
<dbReference type="GO" id="GO:0008270">
    <property type="term" value="F:zinc ion binding"/>
    <property type="evidence" value="ECO:0007669"/>
    <property type="project" value="InterPro"/>
</dbReference>
<dbReference type="PANTHER" id="PTHR13803:SF4">
    <property type="entry name" value="SECRETORY 24CD, ISOFORM C"/>
    <property type="match status" value="1"/>
</dbReference>
<dbReference type="InterPro" id="IPR027417">
    <property type="entry name" value="P-loop_NTPase"/>
</dbReference>
<feature type="region of interest" description="Disordered" evidence="1">
    <location>
        <begin position="794"/>
        <end position="826"/>
    </location>
</feature>
<comment type="caution">
    <text evidence="3">The sequence shown here is derived from an EMBL/GenBank/DDBJ whole genome shotgun (WGS) entry which is preliminary data.</text>
</comment>
<dbReference type="Gene3D" id="2.30.30.380">
    <property type="entry name" value="Zn-finger domain of Sec23/24"/>
    <property type="match status" value="1"/>
</dbReference>
<dbReference type="InterPro" id="IPR050550">
    <property type="entry name" value="SEC23_SEC24_subfamily"/>
</dbReference>
<evidence type="ECO:0000259" key="2">
    <source>
        <dbReference type="Pfam" id="PF04810"/>
    </source>
</evidence>
<feature type="region of interest" description="Disordered" evidence="1">
    <location>
        <begin position="1893"/>
        <end position="1925"/>
    </location>
</feature>
<name>A0A813DVC9_POLGL</name>
<dbReference type="Pfam" id="PF04810">
    <property type="entry name" value="zf-Sec23_Sec24"/>
    <property type="match status" value="1"/>
</dbReference>
<dbReference type="Gene3D" id="3.40.50.300">
    <property type="entry name" value="P-loop containing nucleotide triphosphate hydrolases"/>
    <property type="match status" value="2"/>
</dbReference>
<feature type="compositionally biased region" description="Basic and acidic residues" evidence="1">
    <location>
        <begin position="1915"/>
        <end position="1925"/>
    </location>
</feature>
<dbReference type="GO" id="GO:0090110">
    <property type="term" value="P:COPII-coated vesicle cargo loading"/>
    <property type="evidence" value="ECO:0007669"/>
    <property type="project" value="TreeGrafter"/>
</dbReference>
<dbReference type="GO" id="GO:0030127">
    <property type="term" value="C:COPII vesicle coat"/>
    <property type="evidence" value="ECO:0007669"/>
    <property type="project" value="InterPro"/>
</dbReference>
<dbReference type="Proteomes" id="UP000654075">
    <property type="component" value="Unassembled WGS sequence"/>
</dbReference>
<feature type="compositionally biased region" description="Basic and acidic residues" evidence="1">
    <location>
        <begin position="816"/>
        <end position="826"/>
    </location>
</feature>
<evidence type="ECO:0000313" key="3">
    <source>
        <dbReference type="EMBL" id="CAE8590272.1"/>
    </source>
</evidence>
<feature type="compositionally biased region" description="Basic and acidic residues" evidence="1">
    <location>
        <begin position="3062"/>
        <end position="3072"/>
    </location>
</feature>
<dbReference type="GO" id="GO:0000149">
    <property type="term" value="F:SNARE binding"/>
    <property type="evidence" value="ECO:0007669"/>
    <property type="project" value="TreeGrafter"/>
</dbReference>
<keyword evidence="4" id="KW-1185">Reference proteome</keyword>
<dbReference type="GO" id="GO:0070971">
    <property type="term" value="C:endoplasmic reticulum exit site"/>
    <property type="evidence" value="ECO:0007669"/>
    <property type="project" value="TreeGrafter"/>
</dbReference>
<dbReference type="InterPro" id="IPR006895">
    <property type="entry name" value="Znf_Sec23_Sec24"/>
</dbReference>
<feature type="region of interest" description="Disordered" evidence="1">
    <location>
        <begin position="3019"/>
        <end position="3072"/>
    </location>
</feature>